<evidence type="ECO:0000256" key="3">
    <source>
        <dbReference type="ARBA" id="ARBA00022692"/>
    </source>
</evidence>
<accession>A0AAV5QDM3</accession>
<evidence type="ECO:0000256" key="4">
    <source>
        <dbReference type="ARBA" id="ARBA00022737"/>
    </source>
</evidence>
<dbReference type="PROSITE" id="PS00211">
    <property type="entry name" value="ABC_TRANSPORTER_1"/>
    <property type="match status" value="2"/>
</dbReference>
<evidence type="ECO:0000256" key="6">
    <source>
        <dbReference type="ARBA" id="ARBA00022840"/>
    </source>
</evidence>
<dbReference type="GeneID" id="90071019"/>
<dbReference type="CDD" id="cd18579">
    <property type="entry name" value="ABC_6TM_ABCC_D1"/>
    <property type="match status" value="1"/>
</dbReference>
<keyword evidence="8 10" id="KW-0472">Membrane</keyword>
<evidence type="ECO:0000256" key="7">
    <source>
        <dbReference type="ARBA" id="ARBA00022989"/>
    </source>
</evidence>
<feature type="transmembrane region" description="Helical" evidence="10">
    <location>
        <begin position="1211"/>
        <end position="1230"/>
    </location>
</feature>
<dbReference type="Gene3D" id="3.40.50.300">
    <property type="entry name" value="P-loop containing nucleotide triphosphate hydrolases"/>
    <property type="match status" value="2"/>
</dbReference>
<keyword evidence="5" id="KW-0547">Nucleotide-binding</keyword>
<dbReference type="Gene3D" id="1.20.1560.10">
    <property type="entry name" value="ABC transporter type 1, transmembrane domain"/>
    <property type="match status" value="2"/>
</dbReference>
<comment type="subcellular location">
    <subcellularLocation>
        <location evidence="1">Vacuole membrane</location>
        <topology evidence="1">Multi-pass membrane protein</topology>
    </subcellularLocation>
</comment>
<evidence type="ECO:0000259" key="11">
    <source>
        <dbReference type="PROSITE" id="PS50893"/>
    </source>
</evidence>
<evidence type="ECO:0000256" key="5">
    <source>
        <dbReference type="ARBA" id="ARBA00022741"/>
    </source>
</evidence>
<dbReference type="PROSITE" id="PS50893">
    <property type="entry name" value="ABC_TRANSPORTER_2"/>
    <property type="match status" value="2"/>
</dbReference>
<comment type="caution">
    <text evidence="13">The sequence shown here is derived from an EMBL/GenBank/DDBJ whole genome shotgun (WGS) entry which is preliminary data.</text>
</comment>
<dbReference type="SUPFAM" id="SSF52540">
    <property type="entry name" value="P-loop containing nucleoside triphosphate hydrolases"/>
    <property type="match status" value="2"/>
</dbReference>
<dbReference type="FunFam" id="3.40.50.300:FF:000997">
    <property type="entry name" value="Multidrug resistance-associated protein 1"/>
    <property type="match status" value="1"/>
</dbReference>
<dbReference type="Proteomes" id="UP001360560">
    <property type="component" value="Unassembled WGS sequence"/>
</dbReference>
<dbReference type="SMART" id="SM00382">
    <property type="entry name" value="AAA"/>
    <property type="match status" value="2"/>
</dbReference>
<reference evidence="13 14" key="1">
    <citation type="journal article" date="2023" name="Elife">
        <title>Identification of key yeast species and microbe-microbe interactions impacting larval growth of Drosophila in the wild.</title>
        <authorList>
            <person name="Mure A."/>
            <person name="Sugiura Y."/>
            <person name="Maeda R."/>
            <person name="Honda K."/>
            <person name="Sakurai N."/>
            <person name="Takahashi Y."/>
            <person name="Watada M."/>
            <person name="Katoh T."/>
            <person name="Gotoh A."/>
            <person name="Gotoh Y."/>
            <person name="Taniguchi I."/>
            <person name="Nakamura K."/>
            <person name="Hayashi T."/>
            <person name="Katayama T."/>
            <person name="Uemura T."/>
            <person name="Hattori Y."/>
        </authorList>
    </citation>
    <scope>NUCLEOTIDE SEQUENCE [LARGE SCALE GENOMIC DNA]</scope>
    <source>
        <strain evidence="13 14">SC-9</strain>
    </source>
</reference>
<dbReference type="GO" id="GO:0016887">
    <property type="term" value="F:ATP hydrolysis activity"/>
    <property type="evidence" value="ECO:0007669"/>
    <property type="project" value="InterPro"/>
</dbReference>
<sequence>MPSVSLLDLFYYASAGIFVVGLGSWLVILASHRLIKPCIISPFTSHARLASANTIITTTTTTTTSKSNHLPDSGPFKLIIPLITVQGICYIISLILAENFAASLASFSNTPLKFNLDLVNCTTILFIILPFQCFDFFPSLRLIFWLCSSVQNSWLLVHQLLSSSSPMSINVLFQPEFFTQIAIKSLLAFTAIILLSFSLRNYSSGLSNFKNSTTSYLSQLTFSWLNPLLHQASVAKYLSNQNVKSLPFQISSDQYHQSLCTRWKISHKLCRSLAATFWKPMLGAIFLQAIESSVGAVQPILLNKLIHFVRIYPTSDNHAFSCGFRISLAMFSLSFGTSFLSSQSSILLYRTSLHILGALTQLIYSKSLCLSHHAQINHSTSQISNLISIDSSRLQSLSQQIPQIISLPLKLSLAIYSLYYILGNSVIFALAILVLLLPLNTILLRRLKNLKRQQMQYRDSRTQKVHEMVSSIQCVKLYGWEQALMAKVKEIRIGKELDGMWWIGMLGALVKGLWGIGMVVVIGGSFAIVMMPESAAKDNVSNIMLSKMPLTSETIFPCLSLFSYLQKTVVSMPSFISSIIESKIALERLEEYLLSEEVSTNLSTEEVSTNESITMANNDKPFISINNTCFLWDETHMSKPKISETSDEESLVGNFDNFSYSNIALRNINMSVNSGEMVLVVGAVGAGKSTLLKAIIGELPILRNHDHSRAVKGSISYCSQIPWIQNTSFRDNILFHIPYDPERYHSTLYACDLLVDILQLPDGDQTLVGEKGITLSGGQKARLALARAIYADSDIYILDDILSAVDVQVAKRIIYRCLGHHGLLANKIRVLVSHGLGNFQKNEIDKVIYLQNGEIIANDSFENMQDKIKEFMGGGSQETVDYLTEGPIDDDNDDDDDDDDAASDLTISPISSCSVDSLNSSETLVASDKDDDDLDKLKKPIKLSEEHTNRGSVKWKTYSEYAKSCSIPGIIIFLTMIFASCAFQLGSKYWLKILSEKNDFRSSFTHSHDSTINDSSVNFSYFLIIYMMLGTISHIFDFLKTFVLYQFCCINASRHLHDSMLNSIINSPMSFFNTTPAGRILNRFTNDINKIDDNLPKTFIKFFGAIISALFTVGVIVFNLPLFFIPLIGLIIIYRYYQSYYISVSRDLKRISSASRSPIFNYLQESLSGAETVRAFRKTEKFTAINAENVNFHLKALYVFRAINRWLTFRLQIIGALVILLTSVLALLSLDAGTPLTSGVVGLMMGYALEITDSLNVMVKTSVDIETNVVCVERILDYSNLPREGESISQSSNTTKLSNHGINRKFSDAAATQWPSNGALEFRNYTTKYRPELDSVLKDLSLRIEPGEKVGIVGRTGAGKSSLAMAIFRLIEASQGQIFIDGKGIDQIQLSRLRSNLSIIPQECLAFQGTIRQNLDPIGKHTDEQLLWAVGVAHLDDHLPMRMGSMHHNVFNDNHEIIGGRENGFDADSLASSSISCFQEGTSVGCQSSRYSDYPKSSILDIEIQEAGRNFSVGQRQLLCLARALLNPSRILILDEATAAVDPSTDKIIQETIKRECQNKTILTIAHRLNTVLDCDRIIVLDQGKVVEFDKPEVLLQDTKSAFYSLCHEGCNL</sequence>
<feature type="domain" description="ABC transmembrane type-1" evidence="12">
    <location>
        <begin position="1009"/>
        <end position="1267"/>
    </location>
</feature>
<dbReference type="FunFam" id="1.20.1560.10:FF:000013">
    <property type="entry name" value="ABC transporter C family member 2"/>
    <property type="match status" value="1"/>
</dbReference>
<feature type="transmembrane region" description="Helical" evidence="10">
    <location>
        <begin position="427"/>
        <end position="444"/>
    </location>
</feature>
<dbReference type="InterPro" id="IPR003593">
    <property type="entry name" value="AAA+_ATPase"/>
</dbReference>
<proteinExistence type="predicted"/>
<name>A0AAV5QDM3_9ASCO</name>
<feature type="transmembrane region" description="Helical" evidence="10">
    <location>
        <begin position="181"/>
        <end position="199"/>
    </location>
</feature>
<dbReference type="PROSITE" id="PS50929">
    <property type="entry name" value="ABC_TM1F"/>
    <property type="match status" value="2"/>
</dbReference>
<dbReference type="EMBL" id="BTFZ01000001">
    <property type="protein sequence ID" value="GMM33040.1"/>
    <property type="molecule type" value="Genomic_DNA"/>
</dbReference>
<evidence type="ECO:0000313" key="13">
    <source>
        <dbReference type="EMBL" id="GMM33040.1"/>
    </source>
</evidence>
<gene>
    <name evidence="13" type="ORF">DASC09_003650</name>
</gene>
<protein>
    <submittedName>
        <fullName evidence="13">Uncharacterized protein</fullName>
    </submittedName>
</protein>
<dbReference type="GO" id="GO:0005524">
    <property type="term" value="F:ATP binding"/>
    <property type="evidence" value="ECO:0007669"/>
    <property type="project" value="UniProtKB-KW"/>
</dbReference>
<evidence type="ECO:0000256" key="10">
    <source>
        <dbReference type="SAM" id="Phobius"/>
    </source>
</evidence>
<dbReference type="CDD" id="cd03244">
    <property type="entry name" value="ABCC_MRP_domain2"/>
    <property type="match status" value="1"/>
</dbReference>
<keyword evidence="3 10" id="KW-0812">Transmembrane</keyword>
<evidence type="ECO:0000256" key="9">
    <source>
        <dbReference type="SAM" id="MobiDB-lite"/>
    </source>
</evidence>
<keyword evidence="6" id="KW-0067">ATP-binding</keyword>
<feature type="transmembrane region" description="Helical" evidence="10">
    <location>
        <begin position="12"/>
        <end position="30"/>
    </location>
</feature>
<dbReference type="RefSeq" id="XP_064850040.1">
    <property type="nucleotide sequence ID" value="XM_064993968.1"/>
</dbReference>
<dbReference type="InterPro" id="IPR011527">
    <property type="entry name" value="ABC1_TM_dom"/>
</dbReference>
<dbReference type="InterPro" id="IPR044746">
    <property type="entry name" value="ABCC_6TM_D1"/>
</dbReference>
<dbReference type="Pfam" id="PF00005">
    <property type="entry name" value="ABC_tran"/>
    <property type="match status" value="2"/>
</dbReference>
<dbReference type="CDD" id="cd18603">
    <property type="entry name" value="ABC_6TM_MRP1_2_3_6_D2_like"/>
    <property type="match status" value="1"/>
</dbReference>
<dbReference type="InterPro" id="IPR003439">
    <property type="entry name" value="ABC_transporter-like_ATP-bd"/>
</dbReference>
<evidence type="ECO:0000256" key="1">
    <source>
        <dbReference type="ARBA" id="ARBA00004128"/>
    </source>
</evidence>
<keyword evidence="14" id="KW-1185">Reference proteome</keyword>
<keyword evidence="4" id="KW-0677">Repeat</keyword>
<dbReference type="InterPro" id="IPR027417">
    <property type="entry name" value="P-loop_NTPase"/>
</dbReference>
<dbReference type="InterPro" id="IPR036640">
    <property type="entry name" value="ABC1_TM_sf"/>
</dbReference>
<feature type="transmembrane region" description="Helical" evidence="10">
    <location>
        <begin position="501"/>
        <end position="531"/>
    </location>
</feature>
<evidence type="ECO:0000313" key="14">
    <source>
        <dbReference type="Proteomes" id="UP001360560"/>
    </source>
</evidence>
<evidence type="ECO:0000256" key="2">
    <source>
        <dbReference type="ARBA" id="ARBA00022448"/>
    </source>
</evidence>
<feature type="transmembrane region" description="Helical" evidence="10">
    <location>
        <begin position="117"/>
        <end position="137"/>
    </location>
</feature>
<feature type="transmembrane region" description="Helical" evidence="10">
    <location>
        <begin position="1102"/>
        <end position="1133"/>
    </location>
</feature>
<feature type="compositionally biased region" description="Acidic residues" evidence="9">
    <location>
        <begin position="887"/>
        <end position="902"/>
    </location>
</feature>
<dbReference type="GO" id="GO:0140359">
    <property type="term" value="F:ABC-type transporter activity"/>
    <property type="evidence" value="ECO:0007669"/>
    <property type="project" value="InterPro"/>
</dbReference>
<dbReference type="Pfam" id="PF00664">
    <property type="entry name" value="ABC_membrane"/>
    <property type="match status" value="2"/>
</dbReference>
<evidence type="ECO:0000256" key="8">
    <source>
        <dbReference type="ARBA" id="ARBA00023136"/>
    </source>
</evidence>
<feature type="domain" description="ABC transporter" evidence="11">
    <location>
        <begin position="646"/>
        <end position="877"/>
    </location>
</feature>
<feature type="transmembrane region" description="Helical" evidence="10">
    <location>
        <begin position="1019"/>
        <end position="1036"/>
    </location>
</feature>
<dbReference type="PANTHER" id="PTHR24223">
    <property type="entry name" value="ATP-BINDING CASSETTE SUB-FAMILY C"/>
    <property type="match status" value="1"/>
</dbReference>
<keyword evidence="2" id="KW-0813">Transport</keyword>
<evidence type="ECO:0000259" key="12">
    <source>
        <dbReference type="PROSITE" id="PS50929"/>
    </source>
</evidence>
<feature type="domain" description="ABC transporter" evidence="11">
    <location>
        <begin position="1320"/>
        <end position="1608"/>
    </location>
</feature>
<dbReference type="SUPFAM" id="SSF90123">
    <property type="entry name" value="ABC transporter transmembrane region"/>
    <property type="match status" value="2"/>
</dbReference>
<dbReference type="GO" id="GO:0000329">
    <property type="term" value="C:fungal-type vacuole membrane"/>
    <property type="evidence" value="ECO:0007669"/>
    <property type="project" value="UniProtKB-ARBA"/>
</dbReference>
<dbReference type="PANTHER" id="PTHR24223:SF443">
    <property type="entry name" value="MULTIDRUG-RESISTANCE LIKE PROTEIN 1, ISOFORM I"/>
    <property type="match status" value="1"/>
</dbReference>
<feature type="transmembrane region" description="Helical" evidence="10">
    <location>
        <begin position="78"/>
        <end position="97"/>
    </location>
</feature>
<feature type="transmembrane region" description="Helical" evidence="10">
    <location>
        <begin position="970"/>
        <end position="991"/>
    </location>
</feature>
<dbReference type="CDD" id="cd03250">
    <property type="entry name" value="ABCC_MRP_domain1"/>
    <property type="match status" value="1"/>
</dbReference>
<feature type="domain" description="ABC transmembrane type-1" evidence="12">
    <location>
        <begin position="282"/>
        <end position="581"/>
    </location>
</feature>
<feature type="region of interest" description="Disordered" evidence="9">
    <location>
        <begin position="883"/>
        <end position="902"/>
    </location>
</feature>
<organism evidence="13 14">
    <name type="scientific">Saccharomycopsis crataegensis</name>
    <dbReference type="NCBI Taxonomy" id="43959"/>
    <lineage>
        <taxon>Eukaryota</taxon>
        <taxon>Fungi</taxon>
        <taxon>Dikarya</taxon>
        <taxon>Ascomycota</taxon>
        <taxon>Saccharomycotina</taxon>
        <taxon>Saccharomycetes</taxon>
        <taxon>Saccharomycopsidaceae</taxon>
        <taxon>Saccharomycopsis</taxon>
    </lineage>
</organism>
<keyword evidence="7 10" id="KW-1133">Transmembrane helix</keyword>
<dbReference type="InterPro" id="IPR050173">
    <property type="entry name" value="ABC_transporter_C-like"/>
</dbReference>
<dbReference type="InterPro" id="IPR017871">
    <property type="entry name" value="ABC_transporter-like_CS"/>
</dbReference>